<sequence length="281" mass="29971">APTATNNVAEARGLHDLLGMVVTAYDKRRSQRVMAKDKSKETWEVSLQGDSKFVIDAANGRSVISAANQELRMYQRENIARLKELRQKGVKVEVSWVAREQNVVADGLSNTAMDGVTGKEEEFCEACRMGWGKWPTERRNRFRRAPSRARRANGEATGKAQGVGGGTEGEKDRGGGEGGGGAGPGGPAAEGEANGDGDGGRVETPWGYATAGATGGGGEEGGGEGEGRESPKEGVSEELLDRFREDVRADAEGRATAEALYDRSKRAQDAERAGKEREDRV</sequence>
<protein>
    <recommendedName>
        <fullName evidence="2">RNase H type-1 domain-containing protein</fullName>
    </recommendedName>
</protein>
<name>A0A9W6ZWZ6_9STRA</name>
<proteinExistence type="predicted"/>
<evidence type="ECO:0000313" key="4">
    <source>
        <dbReference type="Proteomes" id="UP001165082"/>
    </source>
</evidence>
<evidence type="ECO:0000313" key="3">
    <source>
        <dbReference type="EMBL" id="GMH61949.1"/>
    </source>
</evidence>
<dbReference type="InterPro" id="IPR036397">
    <property type="entry name" value="RNaseH_sf"/>
</dbReference>
<feature type="compositionally biased region" description="Basic residues" evidence="1">
    <location>
        <begin position="140"/>
        <end position="151"/>
    </location>
</feature>
<organism evidence="3 4">
    <name type="scientific">Triparma retinervis</name>
    <dbReference type="NCBI Taxonomy" id="2557542"/>
    <lineage>
        <taxon>Eukaryota</taxon>
        <taxon>Sar</taxon>
        <taxon>Stramenopiles</taxon>
        <taxon>Ochrophyta</taxon>
        <taxon>Bolidophyceae</taxon>
        <taxon>Parmales</taxon>
        <taxon>Triparmaceae</taxon>
        <taxon>Triparma</taxon>
    </lineage>
</organism>
<dbReference type="EMBL" id="BRXZ01005206">
    <property type="protein sequence ID" value="GMH61949.1"/>
    <property type="molecule type" value="Genomic_DNA"/>
</dbReference>
<dbReference type="SUPFAM" id="SSF53098">
    <property type="entry name" value="Ribonuclease H-like"/>
    <property type="match status" value="1"/>
</dbReference>
<feature type="compositionally biased region" description="Gly residues" evidence="1">
    <location>
        <begin position="176"/>
        <end position="188"/>
    </location>
</feature>
<evidence type="ECO:0000256" key="1">
    <source>
        <dbReference type="SAM" id="MobiDB-lite"/>
    </source>
</evidence>
<feature type="non-terminal residue" evidence="3">
    <location>
        <position position="1"/>
    </location>
</feature>
<reference evidence="3" key="1">
    <citation type="submission" date="2022-07" db="EMBL/GenBank/DDBJ databases">
        <title>Genome analysis of Parmales, a sister group of diatoms, reveals the evolutionary specialization of diatoms from phago-mixotrophs to photoautotrophs.</title>
        <authorList>
            <person name="Ban H."/>
            <person name="Sato S."/>
            <person name="Yoshikawa S."/>
            <person name="Kazumasa Y."/>
            <person name="Nakamura Y."/>
            <person name="Ichinomiya M."/>
            <person name="Saitoh K."/>
            <person name="Sato N."/>
            <person name="Blanc-Mathieu R."/>
            <person name="Endo H."/>
            <person name="Kuwata A."/>
            <person name="Ogata H."/>
        </authorList>
    </citation>
    <scope>NUCLEOTIDE SEQUENCE</scope>
</reference>
<evidence type="ECO:0000259" key="2">
    <source>
        <dbReference type="Pfam" id="PF13456"/>
    </source>
</evidence>
<dbReference type="Proteomes" id="UP001165082">
    <property type="component" value="Unassembled WGS sequence"/>
</dbReference>
<dbReference type="GO" id="GO:0004523">
    <property type="term" value="F:RNA-DNA hybrid ribonuclease activity"/>
    <property type="evidence" value="ECO:0007669"/>
    <property type="project" value="InterPro"/>
</dbReference>
<keyword evidence="4" id="KW-1185">Reference proteome</keyword>
<dbReference type="InterPro" id="IPR002156">
    <property type="entry name" value="RNaseH_domain"/>
</dbReference>
<feature type="compositionally biased region" description="Basic and acidic residues" evidence="1">
    <location>
        <begin position="225"/>
        <end position="281"/>
    </location>
</feature>
<dbReference type="AlphaFoldDB" id="A0A9W6ZWZ6"/>
<gene>
    <name evidence="3" type="ORF">TrRE_jg3476</name>
</gene>
<feature type="non-terminal residue" evidence="3">
    <location>
        <position position="281"/>
    </location>
</feature>
<dbReference type="Gene3D" id="3.30.420.10">
    <property type="entry name" value="Ribonuclease H-like superfamily/Ribonuclease H"/>
    <property type="match status" value="1"/>
</dbReference>
<dbReference type="InterPro" id="IPR012337">
    <property type="entry name" value="RNaseH-like_sf"/>
</dbReference>
<accession>A0A9W6ZWZ6</accession>
<feature type="region of interest" description="Disordered" evidence="1">
    <location>
        <begin position="138"/>
        <end position="281"/>
    </location>
</feature>
<feature type="domain" description="RNase H type-1" evidence="2">
    <location>
        <begin position="42"/>
        <end position="111"/>
    </location>
</feature>
<dbReference type="Pfam" id="PF13456">
    <property type="entry name" value="RVT_3"/>
    <property type="match status" value="1"/>
</dbReference>
<comment type="caution">
    <text evidence="3">The sequence shown here is derived from an EMBL/GenBank/DDBJ whole genome shotgun (WGS) entry which is preliminary data.</text>
</comment>
<dbReference type="GO" id="GO:0003676">
    <property type="term" value="F:nucleic acid binding"/>
    <property type="evidence" value="ECO:0007669"/>
    <property type="project" value="InterPro"/>
</dbReference>